<dbReference type="InterPro" id="IPR013783">
    <property type="entry name" value="Ig-like_fold"/>
</dbReference>
<dbReference type="Ensembl" id="ENSSPUT00000025849.1">
    <property type="protein sequence ID" value="ENSSPUP00000024221.1"/>
    <property type="gene ID" value="ENSSPUG00000018567.1"/>
</dbReference>
<dbReference type="Proteomes" id="UP000694392">
    <property type="component" value="Unplaced"/>
</dbReference>
<keyword evidence="3" id="KW-0732">Signal</keyword>
<sequence>GEIQEGDGYQSRIGFTGVVNSGDASVVLKKVTMEDNGTYICSVRLRHDPPMNAKSGELILLSLSIVAPSKPECKILGTTEYGHNINLTCHSDEGSPKPVYTWQSFNVQNQPRALAAPAGEMLTLKNISADTSGFYICTSTNSVGHESCNITVAVMPPSMNFALYAGAIGGALVAIILIGVLVYCCCCRGEQGESQPVKIRGPAEEEVYEEDEAEEDRWEDRPPMPTTNKPQIVISEPV</sequence>
<feature type="compositionally biased region" description="Acidic residues" evidence="8">
    <location>
        <begin position="204"/>
        <end position="217"/>
    </location>
</feature>
<dbReference type="AlphaFoldDB" id="A0A8D0HRC5"/>
<dbReference type="GeneTree" id="ENSGT00940000160248"/>
<keyword evidence="5 9" id="KW-0472">Membrane</keyword>
<evidence type="ECO:0000256" key="2">
    <source>
        <dbReference type="ARBA" id="ARBA00022692"/>
    </source>
</evidence>
<protein>
    <submittedName>
        <fullName evidence="11">Glycoprotein A33</fullName>
    </submittedName>
</protein>
<evidence type="ECO:0000256" key="6">
    <source>
        <dbReference type="ARBA" id="ARBA00023157"/>
    </source>
</evidence>
<reference evidence="11" key="2">
    <citation type="submission" date="2025-09" db="UniProtKB">
        <authorList>
            <consortium name="Ensembl"/>
        </authorList>
    </citation>
    <scope>IDENTIFICATION</scope>
</reference>
<evidence type="ECO:0000256" key="7">
    <source>
        <dbReference type="ARBA" id="ARBA00023319"/>
    </source>
</evidence>
<dbReference type="SMART" id="SM00409">
    <property type="entry name" value="IG"/>
    <property type="match status" value="1"/>
</dbReference>
<organism evidence="11 12">
    <name type="scientific">Sphenodon punctatus</name>
    <name type="common">Tuatara</name>
    <name type="synonym">Hatteria punctata</name>
    <dbReference type="NCBI Taxonomy" id="8508"/>
    <lineage>
        <taxon>Eukaryota</taxon>
        <taxon>Metazoa</taxon>
        <taxon>Chordata</taxon>
        <taxon>Craniata</taxon>
        <taxon>Vertebrata</taxon>
        <taxon>Euteleostomi</taxon>
        <taxon>Lepidosauria</taxon>
        <taxon>Sphenodontia</taxon>
        <taxon>Sphenodontidae</taxon>
        <taxon>Sphenodon</taxon>
    </lineage>
</organism>
<evidence type="ECO:0000313" key="12">
    <source>
        <dbReference type="Proteomes" id="UP000694392"/>
    </source>
</evidence>
<evidence type="ECO:0000256" key="4">
    <source>
        <dbReference type="ARBA" id="ARBA00022989"/>
    </source>
</evidence>
<feature type="domain" description="Ig-like" evidence="10">
    <location>
        <begin position="71"/>
        <end position="153"/>
    </location>
</feature>
<keyword evidence="2 9" id="KW-0812">Transmembrane</keyword>
<evidence type="ECO:0000256" key="3">
    <source>
        <dbReference type="ARBA" id="ARBA00022729"/>
    </source>
</evidence>
<comment type="subcellular location">
    <subcellularLocation>
        <location evidence="1">Membrane</location>
        <topology evidence="1">Single-pass type I membrane protein</topology>
    </subcellularLocation>
</comment>
<dbReference type="FunFam" id="2.60.40.10:FF:000095">
    <property type="entry name" value="immunoglobulin superfamily member 11 isoform X1"/>
    <property type="match status" value="1"/>
</dbReference>
<dbReference type="InterPro" id="IPR003599">
    <property type="entry name" value="Ig_sub"/>
</dbReference>
<accession>A0A8D0HRC5</accession>
<keyword evidence="6" id="KW-1015">Disulfide bond</keyword>
<dbReference type="Pfam" id="PF13895">
    <property type="entry name" value="Ig_2"/>
    <property type="match status" value="1"/>
</dbReference>
<evidence type="ECO:0000256" key="5">
    <source>
        <dbReference type="ARBA" id="ARBA00023136"/>
    </source>
</evidence>
<dbReference type="InterPro" id="IPR036179">
    <property type="entry name" value="Ig-like_dom_sf"/>
</dbReference>
<evidence type="ECO:0000313" key="11">
    <source>
        <dbReference type="Ensembl" id="ENSSPUP00000024221.1"/>
    </source>
</evidence>
<feature type="transmembrane region" description="Helical" evidence="9">
    <location>
        <begin position="161"/>
        <end position="183"/>
    </location>
</feature>
<evidence type="ECO:0000256" key="1">
    <source>
        <dbReference type="ARBA" id="ARBA00004479"/>
    </source>
</evidence>
<dbReference type="PROSITE" id="PS50835">
    <property type="entry name" value="IG_LIKE"/>
    <property type="match status" value="1"/>
</dbReference>
<feature type="region of interest" description="Disordered" evidence="8">
    <location>
        <begin position="194"/>
        <end position="238"/>
    </location>
</feature>
<dbReference type="SUPFAM" id="SSF48726">
    <property type="entry name" value="Immunoglobulin"/>
    <property type="match status" value="2"/>
</dbReference>
<gene>
    <name evidence="11" type="primary">GPA33</name>
</gene>
<keyword evidence="7" id="KW-0393">Immunoglobulin domain</keyword>
<dbReference type="SMART" id="SM00408">
    <property type="entry name" value="IGc2"/>
    <property type="match status" value="1"/>
</dbReference>
<dbReference type="InterPro" id="IPR042474">
    <property type="entry name" value="A33"/>
</dbReference>
<dbReference type="Gene3D" id="2.60.40.10">
    <property type="entry name" value="Immunoglobulins"/>
    <property type="match status" value="2"/>
</dbReference>
<dbReference type="InterPro" id="IPR007110">
    <property type="entry name" value="Ig-like_dom"/>
</dbReference>
<dbReference type="OMA" id="TEMSGYY"/>
<evidence type="ECO:0000256" key="8">
    <source>
        <dbReference type="SAM" id="MobiDB-lite"/>
    </source>
</evidence>
<dbReference type="GO" id="GO:0005886">
    <property type="term" value="C:plasma membrane"/>
    <property type="evidence" value="ECO:0007669"/>
    <property type="project" value="InterPro"/>
</dbReference>
<evidence type="ECO:0000259" key="10">
    <source>
        <dbReference type="PROSITE" id="PS50835"/>
    </source>
</evidence>
<dbReference type="PANTHER" id="PTHR44969">
    <property type="entry name" value="CELL SURFACE A33 ANTIGEN"/>
    <property type="match status" value="1"/>
</dbReference>
<proteinExistence type="predicted"/>
<dbReference type="PANTHER" id="PTHR44969:SF1">
    <property type="entry name" value="CELL SURFACE A33 ANTIGEN"/>
    <property type="match status" value="1"/>
</dbReference>
<evidence type="ECO:0000256" key="9">
    <source>
        <dbReference type="SAM" id="Phobius"/>
    </source>
</evidence>
<keyword evidence="12" id="KW-1185">Reference proteome</keyword>
<keyword evidence="4 9" id="KW-1133">Transmembrane helix</keyword>
<reference evidence="11" key="1">
    <citation type="submission" date="2025-08" db="UniProtKB">
        <authorList>
            <consortium name="Ensembl"/>
        </authorList>
    </citation>
    <scope>IDENTIFICATION</scope>
</reference>
<name>A0A8D0HRC5_SPHPU</name>
<dbReference type="InterPro" id="IPR003598">
    <property type="entry name" value="Ig_sub2"/>
</dbReference>